<name>A0AAU9KMQ7_9CILI</name>
<feature type="domain" description="Peptidase M14" evidence="5">
    <location>
        <begin position="1"/>
        <end position="206"/>
    </location>
</feature>
<evidence type="ECO:0000256" key="4">
    <source>
        <dbReference type="SAM" id="MobiDB-lite"/>
    </source>
</evidence>
<dbReference type="GO" id="GO:0006508">
    <property type="term" value="P:proteolysis"/>
    <property type="evidence" value="ECO:0007669"/>
    <property type="project" value="InterPro"/>
</dbReference>
<evidence type="ECO:0000313" key="6">
    <source>
        <dbReference type="EMBL" id="CAG9334617.1"/>
    </source>
</evidence>
<dbReference type="SUPFAM" id="SSF53187">
    <property type="entry name" value="Zn-dependent exopeptidases"/>
    <property type="match status" value="1"/>
</dbReference>
<dbReference type="InterPro" id="IPR000834">
    <property type="entry name" value="Peptidase_M14"/>
</dbReference>
<evidence type="ECO:0000256" key="1">
    <source>
        <dbReference type="ARBA" id="ARBA00001947"/>
    </source>
</evidence>
<evidence type="ECO:0000256" key="2">
    <source>
        <dbReference type="ARBA" id="ARBA00005988"/>
    </source>
</evidence>
<organism evidence="6 7">
    <name type="scientific">Blepharisma stoltei</name>
    <dbReference type="NCBI Taxonomy" id="1481888"/>
    <lineage>
        <taxon>Eukaryota</taxon>
        <taxon>Sar</taxon>
        <taxon>Alveolata</taxon>
        <taxon>Ciliophora</taxon>
        <taxon>Postciliodesmatophora</taxon>
        <taxon>Heterotrichea</taxon>
        <taxon>Heterotrichida</taxon>
        <taxon>Blepharismidae</taxon>
        <taxon>Blepharisma</taxon>
    </lineage>
</organism>
<feature type="compositionally biased region" description="Low complexity" evidence="4">
    <location>
        <begin position="391"/>
        <end position="402"/>
    </location>
</feature>
<protein>
    <recommendedName>
        <fullName evidence="5">Peptidase M14 domain-containing protein</fullName>
    </recommendedName>
</protein>
<sequence length="443" mass="51739">MMQGVIDFLLGDTKDARILRKNFIFRIVPMLNPDGVIYGNCRCSLLGIDLNRRWKNPDEIMHPTIFYTKKMIEKFNKCHEVVMYCDMHGHSLKKNVFMYACSPNQSKKKKVLMSMIPYFLSKTNKLFSFQGTKFRTERFKQGAARVVVYKEFGIVNSYTLEASFFGPDNKDMLKASEEEENDDTHMNIDHLQSLGRDLCKQLLMFRTQGLFKKKMDIVVNNLQKQQRHHQEAIVQEIVQEVEAEEDEFTILNSLQHINEEDFRELFADLDEGSLSEDSGDSDIDDKKQKFLISKMNKFKKPQPLLAKTQKITRDTRYCKSPELGMKFNRESPMRRTSYSKTTIQKKPSTPEIRKVAVVAKSYLIKDYLEYRVPTKKLDEASHTQSSFSHYSNRLNSSRSLQRSIKDNPQGISKSNRSLKLVTISPFKERRKLMIIDPPKNFLI</sequence>
<dbReference type="PANTHER" id="PTHR12756:SF11">
    <property type="entry name" value="CYTOSOLIC CARBOXYPEPTIDASE 1"/>
    <property type="match status" value="1"/>
</dbReference>
<evidence type="ECO:0000313" key="7">
    <source>
        <dbReference type="Proteomes" id="UP001162131"/>
    </source>
</evidence>
<dbReference type="PROSITE" id="PS52035">
    <property type="entry name" value="PEPTIDASE_M14"/>
    <property type="match status" value="1"/>
</dbReference>
<dbReference type="GO" id="GO:0004181">
    <property type="term" value="F:metallocarboxypeptidase activity"/>
    <property type="evidence" value="ECO:0007669"/>
    <property type="project" value="InterPro"/>
</dbReference>
<evidence type="ECO:0000259" key="5">
    <source>
        <dbReference type="PROSITE" id="PS52035"/>
    </source>
</evidence>
<feature type="active site" description="Proton donor/acceptor" evidence="3">
    <location>
        <position position="161"/>
    </location>
</feature>
<keyword evidence="7" id="KW-1185">Reference proteome</keyword>
<comment type="caution">
    <text evidence="6">The sequence shown here is derived from an EMBL/GenBank/DDBJ whole genome shotgun (WGS) entry which is preliminary data.</text>
</comment>
<dbReference type="Pfam" id="PF00246">
    <property type="entry name" value="Peptidase_M14"/>
    <property type="match status" value="1"/>
</dbReference>
<dbReference type="Gene3D" id="3.40.630.10">
    <property type="entry name" value="Zn peptidases"/>
    <property type="match status" value="1"/>
</dbReference>
<dbReference type="AlphaFoldDB" id="A0AAU9KMQ7"/>
<comment type="cofactor">
    <cofactor evidence="1">
        <name>Zn(2+)</name>
        <dbReference type="ChEBI" id="CHEBI:29105"/>
    </cofactor>
</comment>
<accession>A0AAU9KMQ7</accession>
<proteinExistence type="inferred from homology"/>
<gene>
    <name evidence="6" type="ORF">BSTOLATCC_MIC61228</name>
</gene>
<dbReference type="EMBL" id="CAJZBQ010000058">
    <property type="protein sequence ID" value="CAG9334617.1"/>
    <property type="molecule type" value="Genomic_DNA"/>
</dbReference>
<evidence type="ECO:0000256" key="3">
    <source>
        <dbReference type="PROSITE-ProRule" id="PRU01379"/>
    </source>
</evidence>
<comment type="similarity">
    <text evidence="2 3">Belongs to the peptidase M14 family.</text>
</comment>
<dbReference type="Proteomes" id="UP001162131">
    <property type="component" value="Unassembled WGS sequence"/>
</dbReference>
<dbReference type="GO" id="GO:0008270">
    <property type="term" value="F:zinc ion binding"/>
    <property type="evidence" value="ECO:0007669"/>
    <property type="project" value="InterPro"/>
</dbReference>
<dbReference type="InterPro" id="IPR050821">
    <property type="entry name" value="Cytosolic_carboxypeptidase"/>
</dbReference>
<reference evidence="6" key="1">
    <citation type="submission" date="2021-09" db="EMBL/GenBank/DDBJ databases">
        <authorList>
            <consortium name="AG Swart"/>
            <person name="Singh M."/>
            <person name="Singh A."/>
            <person name="Seah K."/>
            <person name="Emmerich C."/>
        </authorList>
    </citation>
    <scope>NUCLEOTIDE SEQUENCE</scope>
    <source>
        <strain evidence="6">ATCC30299</strain>
    </source>
</reference>
<dbReference type="PANTHER" id="PTHR12756">
    <property type="entry name" value="CYTOSOLIC CARBOXYPEPTIDASE"/>
    <property type="match status" value="1"/>
</dbReference>
<feature type="region of interest" description="Disordered" evidence="4">
    <location>
        <begin position="381"/>
        <end position="411"/>
    </location>
</feature>